<dbReference type="InterPro" id="IPR002110">
    <property type="entry name" value="Ankyrin_rpt"/>
</dbReference>
<comment type="caution">
    <text evidence="4">The sequence shown here is derived from an EMBL/GenBank/DDBJ whole genome shotgun (WGS) entry which is preliminary data.</text>
</comment>
<dbReference type="AlphaFoldDB" id="A0A814QKP0"/>
<accession>A0A814QKP0</accession>
<proteinExistence type="predicted"/>
<dbReference type="OrthoDB" id="341259at2759"/>
<protein>
    <submittedName>
        <fullName evidence="4">Uncharacterized protein</fullName>
    </submittedName>
</protein>
<evidence type="ECO:0000313" key="4">
    <source>
        <dbReference type="EMBL" id="CAF1120314.1"/>
    </source>
</evidence>
<feature type="repeat" description="ANK" evidence="3">
    <location>
        <begin position="8"/>
        <end position="40"/>
    </location>
</feature>
<feature type="repeat" description="ANK" evidence="3">
    <location>
        <begin position="89"/>
        <end position="121"/>
    </location>
</feature>
<dbReference type="Gene3D" id="1.25.40.20">
    <property type="entry name" value="Ankyrin repeat-containing domain"/>
    <property type="match status" value="2"/>
</dbReference>
<evidence type="ECO:0000256" key="1">
    <source>
        <dbReference type="ARBA" id="ARBA00022737"/>
    </source>
</evidence>
<evidence type="ECO:0000256" key="2">
    <source>
        <dbReference type="ARBA" id="ARBA00023043"/>
    </source>
</evidence>
<gene>
    <name evidence="4" type="ORF">OXX778_LOCUS22012</name>
</gene>
<dbReference type="SMART" id="SM00248">
    <property type="entry name" value="ANK"/>
    <property type="match status" value="3"/>
</dbReference>
<sequence>ITNIRDRDGNTILHYAVESNYYDIVELLLKHGAIFNAKNKEDKTPFDINENQSSKLLKSINEMFDVKDSNEKTPLDFNIEIIKNVRNNEGKTLLHITAEYGKLKLVKWFVEQGASPDNKDFNEETPLDLAIKQNNKNVIEYLKRLTIIK</sequence>
<dbReference type="Pfam" id="PF00023">
    <property type="entry name" value="Ank"/>
    <property type="match status" value="1"/>
</dbReference>
<dbReference type="InterPro" id="IPR036770">
    <property type="entry name" value="Ankyrin_rpt-contain_sf"/>
</dbReference>
<evidence type="ECO:0000256" key="3">
    <source>
        <dbReference type="PROSITE-ProRule" id="PRU00023"/>
    </source>
</evidence>
<dbReference type="PROSITE" id="PS50297">
    <property type="entry name" value="ANK_REP_REGION"/>
    <property type="match status" value="2"/>
</dbReference>
<name>A0A814QKP0_9BILA</name>
<dbReference type="SUPFAM" id="SSF48403">
    <property type="entry name" value="Ankyrin repeat"/>
    <property type="match status" value="1"/>
</dbReference>
<keyword evidence="5" id="KW-1185">Reference proteome</keyword>
<dbReference type="Pfam" id="PF12796">
    <property type="entry name" value="Ank_2"/>
    <property type="match status" value="1"/>
</dbReference>
<keyword evidence="2 3" id="KW-0040">ANK repeat</keyword>
<feature type="non-terminal residue" evidence="4">
    <location>
        <position position="1"/>
    </location>
</feature>
<evidence type="ECO:0000313" key="5">
    <source>
        <dbReference type="Proteomes" id="UP000663879"/>
    </source>
</evidence>
<dbReference type="PANTHER" id="PTHR24171">
    <property type="entry name" value="ANKYRIN REPEAT DOMAIN-CONTAINING PROTEIN 39-RELATED"/>
    <property type="match status" value="1"/>
</dbReference>
<dbReference type="PROSITE" id="PS50088">
    <property type="entry name" value="ANK_REPEAT"/>
    <property type="match status" value="2"/>
</dbReference>
<organism evidence="4 5">
    <name type="scientific">Brachionus calyciflorus</name>
    <dbReference type="NCBI Taxonomy" id="104777"/>
    <lineage>
        <taxon>Eukaryota</taxon>
        <taxon>Metazoa</taxon>
        <taxon>Spiralia</taxon>
        <taxon>Gnathifera</taxon>
        <taxon>Rotifera</taxon>
        <taxon>Eurotatoria</taxon>
        <taxon>Monogononta</taxon>
        <taxon>Pseudotrocha</taxon>
        <taxon>Ploima</taxon>
        <taxon>Brachionidae</taxon>
        <taxon>Brachionus</taxon>
    </lineage>
</organism>
<dbReference type="EMBL" id="CAJNOC010008762">
    <property type="protein sequence ID" value="CAF1120314.1"/>
    <property type="molecule type" value="Genomic_DNA"/>
</dbReference>
<dbReference type="Proteomes" id="UP000663879">
    <property type="component" value="Unassembled WGS sequence"/>
</dbReference>
<reference evidence="4" key="1">
    <citation type="submission" date="2021-02" db="EMBL/GenBank/DDBJ databases">
        <authorList>
            <person name="Nowell W R."/>
        </authorList>
    </citation>
    <scope>NUCLEOTIDE SEQUENCE</scope>
    <source>
        <strain evidence="4">Ploen Becks lab</strain>
    </source>
</reference>
<keyword evidence="1" id="KW-0677">Repeat</keyword>